<feature type="region of interest" description="Disordered" evidence="2">
    <location>
        <begin position="579"/>
        <end position="645"/>
    </location>
</feature>
<evidence type="ECO:0000313" key="6">
    <source>
        <dbReference type="Proteomes" id="UP001337655"/>
    </source>
</evidence>
<dbReference type="GeneID" id="89924866"/>
<evidence type="ECO:0000259" key="4">
    <source>
        <dbReference type="Pfam" id="PF13193"/>
    </source>
</evidence>
<feature type="compositionally biased region" description="Basic and acidic residues" evidence="2">
    <location>
        <begin position="1034"/>
        <end position="1053"/>
    </location>
</feature>
<comment type="caution">
    <text evidence="5">The sequence shown here is derived from an EMBL/GenBank/DDBJ whole genome shotgun (WGS) entry which is preliminary data.</text>
</comment>
<feature type="compositionally biased region" description="Polar residues" evidence="2">
    <location>
        <begin position="2183"/>
        <end position="2193"/>
    </location>
</feature>
<name>A0AAV9PGD7_9PEZI</name>
<feature type="region of interest" description="Disordered" evidence="2">
    <location>
        <begin position="2092"/>
        <end position="2292"/>
    </location>
</feature>
<feature type="compositionally biased region" description="Polar residues" evidence="2">
    <location>
        <begin position="2135"/>
        <end position="2152"/>
    </location>
</feature>
<evidence type="ECO:0000259" key="3">
    <source>
        <dbReference type="Pfam" id="PF00501"/>
    </source>
</evidence>
<feature type="compositionally biased region" description="Polar residues" evidence="2">
    <location>
        <begin position="741"/>
        <end position="753"/>
    </location>
</feature>
<evidence type="ECO:0000256" key="2">
    <source>
        <dbReference type="SAM" id="MobiDB-lite"/>
    </source>
</evidence>
<feature type="region of interest" description="Disordered" evidence="2">
    <location>
        <begin position="1551"/>
        <end position="1570"/>
    </location>
</feature>
<feature type="region of interest" description="Disordered" evidence="2">
    <location>
        <begin position="1180"/>
        <end position="1225"/>
    </location>
</feature>
<protein>
    <recommendedName>
        <fullName evidence="7">Acetyl-CoA synthetase-like protein</fullName>
    </recommendedName>
</protein>
<feature type="coiled-coil region" evidence="1">
    <location>
        <begin position="1574"/>
        <end position="1608"/>
    </location>
</feature>
<feature type="compositionally biased region" description="Polar residues" evidence="2">
    <location>
        <begin position="1432"/>
        <end position="1447"/>
    </location>
</feature>
<feature type="compositionally biased region" description="Pro residues" evidence="2">
    <location>
        <begin position="2097"/>
        <end position="2107"/>
    </location>
</feature>
<feature type="compositionally biased region" description="Basic and acidic residues" evidence="2">
    <location>
        <begin position="579"/>
        <end position="593"/>
    </location>
</feature>
<reference evidence="5 6" key="1">
    <citation type="submission" date="2023-08" db="EMBL/GenBank/DDBJ databases">
        <title>Black Yeasts Isolated from many extreme environments.</title>
        <authorList>
            <person name="Coleine C."/>
            <person name="Stajich J.E."/>
            <person name="Selbmann L."/>
        </authorList>
    </citation>
    <scope>NUCLEOTIDE SEQUENCE [LARGE SCALE GENOMIC DNA]</scope>
    <source>
        <strain evidence="5 6">CCFEE 5935</strain>
    </source>
</reference>
<feature type="compositionally biased region" description="Basic and acidic residues" evidence="2">
    <location>
        <begin position="978"/>
        <end position="992"/>
    </location>
</feature>
<gene>
    <name evidence="5" type="ORF">LTR77_003520</name>
</gene>
<feature type="region of interest" description="Disordered" evidence="2">
    <location>
        <begin position="867"/>
        <end position="915"/>
    </location>
</feature>
<feature type="compositionally biased region" description="Gly residues" evidence="2">
    <location>
        <begin position="729"/>
        <end position="740"/>
    </location>
</feature>
<accession>A0AAV9PGD7</accession>
<dbReference type="PANTHER" id="PTHR43201:SF28">
    <property type="entry name" value="ENZYME, PUTATIVE (AFU_ORTHOLOGUE AFUA_7G01530)-RELATED"/>
    <property type="match status" value="1"/>
</dbReference>
<feature type="region of interest" description="Disordered" evidence="2">
    <location>
        <begin position="725"/>
        <end position="756"/>
    </location>
</feature>
<feature type="region of interest" description="Disordered" evidence="2">
    <location>
        <begin position="975"/>
        <end position="1053"/>
    </location>
</feature>
<feature type="region of interest" description="Disordered" evidence="2">
    <location>
        <begin position="1691"/>
        <end position="1731"/>
    </location>
</feature>
<dbReference type="Gene3D" id="3.40.50.12780">
    <property type="entry name" value="N-terminal domain of ligase-like"/>
    <property type="match status" value="1"/>
</dbReference>
<feature type="compositionally biased region" description="Low complexity" evidence="2">
    <location>
        <begin position="1021"/>
        <end position="1032"/>
    </location>
</feature>
<feature type="compositionally biased region" description="Polar residues" evidence="2">
    <location>
        <begin position="1700"/>
        <end position="1712"/>
    </location>
</feature>
<feature type="region of interest" description="Disordered" evidence="2">
    <location>
        <begin position="1325"/>
        <end position="1349"/>
    </location>
</feature>
<dbReference type="Pfam" id="PF00501">
    <property type="entry name" value="AMP-binding"/>
    <property type="match status" value="1"/>
</dbReference>
<organism evidence="5 6">
    <name type="scientific">Saxophila tyrrhenica</name>
    <dbReference type="NCBI Taxonomy" id="1690608"/>
    <lineage>
        <taxon>Eukaryota</taxon>
        <taxon>Fungi</taxon>
        <taxon>Dikarya</taxon>
        <taxon>Ascomycota</taxon>
        <taxon>Pezizomycotina</taxon>
        <taxon>Dothideomycetes</taxon>
        <taxon>Dothideomycetidae</taxon>
        <taxon>Mycosphaerellales</taxon>
        <taxon>Extremaceae</taxon>
        <taxon>Saxophila</taxon>
    </lineage>
</organism>
<feature type="compositionally biased region" description="Basic and acidic residues" evidence="2">
    <location>
        <begin position="1271"/>
        <end position="1280"/>
    </location>
</feature>
<dbReference type="PANTHER" id="PTHR43201">
    <property type="entry name" value="ACYL-COA SYNTHETASE"/>
    <property type="match status" value="1"/>
</dbReference>
<feature type="compositionally biased region" description="Basic residues" evidence="2">
    <location>
        <begin position="2157"/>
        <end position="2172"/>
    </location>
</feature>
<dbReference type="InterPro" id="IPR025110">
    <property type="entry name" value="AMP-bd_C"/>
</dbReference>
<feature type="domain" description="AMP-binding enzyme C-terminal" evidence="4">
    <location>
        <begin position="471"/>
        <end position="554"/>
    </location>
</feature>
<feature type="region of interest" description="Disordered" evidence="2">
    <location>
        <begin position="1403"/>
        <end position="1465"/>
    </location>
</feature>
<sequence>MAPLQRSALFEALLQHDQDHPAIVHSLSGRSFTYGSLLQDVVGAKDRLLAQTSRDEQSIVGERVAFLIENSYDYVVTLLAILASNAIAVPLAPYFPASELRYIINHSDALALQYSSRYQSLASEVLKDGLEKTPVSAQVDKITQGSSSQDSIELVGGSYTAEGGMMLYTSGTTARPKGVLLHHMVLIAQARSLLQAWDYSKNDRLLHVLPLHHIHGTVNALLAPLLAGSTIEMMFPFTTDNVWSRFAEPFLPNGGTKPPVTFFTVVPTIWARLQQSFPALSPEMQTAAKEAIQRKHLRLNISGSAALPTPTKKAWTDLSNGNVLLERFGMTEVGMALSCGLHDSDRIDGAVGWPLPSVEARLVDSDTDEVIPPSAALEIDAAANGKPERSGEIQLRGPTIFKGYWRNAEATAKEFTSDNWFKTGDIAVRRHVPGAGQGASGDWAQGPAFFILGRKSADIIKTGGEKVSALEIERELLSLPEIAECAVVGLSSETWGQKVAAVVMLTAEGKKAGKGGKGWGAMDMRRALKGKLVAYKIPQDLVVVEEIPRNAMGKVNKKDLVGRVFGDGERIRRRSVLVSEERRREKGEVEKKQVNGVDGNGHAKKRVSELSSKHGYPGLRSPGSTATATASPPAFNPNSSVEPQKPEAGTMLLQFPASTTTTTTTTASARSSDPEPEVEVRPLAPDLGDCSQGSCQCAFFVEPLLEGEACGVCGRGRKRTRPLVAGAWGVPGGEGPGRGGSSTRNGNEGSPGNSHVAVPDYQTQLMQANDPQNQLVPELGNGAVFRSEAASGDLASREERFRKDYEMQLMLLEQQNKKQLLKQRAQAEKNEIAAGSPESGSSTARSDGASQALKECNERCRQLEEANKKKMKDRLSNPATHSAGAAAPSPNGHNSVHAHGTSQNKQPTTQEQFQRQKMLEWHEKQRSLIARQGRDGETSVPQPPKPTLAQGGNHALQDFQMQLMLLEQQNNKRLAMARAEEEKKKGATDAHSNDAAFAPKAPDGEPGVLDNFDFDSFLNGPDEQPPQTDQTQRIMREEQSEGRLESAGQEGDKEEVTITDYNDAFGPWTDDGTSGVPHNLDFEAFLHTPQAPFDYPTRLRLLEQYSQKRLEMMGENWDKKDSATAESHDAREPRKTPEADQDPLDKSDFQSFLNQLGNSKQDYQLQLRLLEQQNKKRLAMARQKWDKKESTVTPSHGTPDASQARLEEQEKEDTTVIPSHDVPLASWAGEPGLLDNFDFDSFLNSPNDVLPAPQDYQIQLMLLEQQNKKRLEKARQEQEHAVTATHTEMAGAEQPVSEKSTAPYNSSHPVQDHALQPMLLEQQNQRRLSMARQQQALPGANSGGVAPQQPSDVTCCGYHPGAPHHCHGIRTSARQDYEVQLMLLEQQNKARLLKARQVQDEMCKSPAATHSEGVGSQQPPFGNPGPLDSFDFDTSNGKPKGTTQYQLPNDVGGTAASQSDSNGNTALQDYQMGMHLLEQQDKKRLLLAEQEQDQMAKVAAATHACGIDAAEEAHNDPFMQQLNDVARRTKAMEQWINHQRESVRQRYYSSDPLAEGNWGPKGSSPPEAEMSARMDDLEACLDDINDRVAGIEEEGREVLDRLEALEERANDHQCASVEPADYQVMSDLGDRVEKLQHRMDHIHTITKMVEKPIPKLEQLSETKLRADVDQKVVGLEGRLLEKIDELEDRLEKLDPDRFTPASSAAGTESDNVGTHEQRGRPSTAPTSQAAEPVLELHSEGKQVQPQVPIPVPSQPWPLTYPYGAVSYTPYWNTAEVEMRSSIERLHQQNCFVSERNDRLDRENDRLFRLLSDLSRSVQPPQVQLQQLSDADSAKPRLPTAQGHYISPGGVDFRDREIARQDEQLKIAHESLKASEEAAAQTDAELAKLQETARSLRQGMMYRVETGVELREQLAKANKCIELYGQQASEQHVEIGHLEKSLRRLEKEYHAKERDLEYWYYVAENRADRDAEREAELTKVKEFCEQKDVVIQKQQQNIEWAGQLLVQRDRELEGLHLRVKRAEEDAAEARKGMRKKSALLRESENEVARLGFRGEGMGRAQQRYEEMQPSIGGSDMWLGRGSDRHVRMDDIVEVTEQTPPPPPRPRPSLPRRTSEADDEAREDRRRSPVWGEEGDYSQQRSNPSISAQASDAPNPTEKKRRSKTGGRHRRSSHRQYPELDKRSTSPYSTATTRGWDSEHRGDRQSYYTTPPMHAVQDLDDMSTCPPLPAPVTARRMASEADLRPRHGSRGTQKRNALSKHSSMMELPPPQQQHSLQAYVETEAESGGEEFGGV</sequence>
<feature type="region of interest" description="Disordered" evidence="2">
    <location>
        <begin position="1116"/>
        <end position="1149"/>
    </location>
</feature>
<feature type="compositionally biased region" description="Low complexity" evidence="2">
    <location>
        <begin position="657"/>
        <end position="671"/>
    </location>
</feature>
<feature type="compositionally biased region" description="Polar residues" evidence="2">
    <location>
        <begin position="1297"/>
        <end position="1309"/>
    </location>
</feature>
<dbReference type="EMBL" id="JAVRRT010000005">
    <property type="protein sequence ID" value="KAK5171883.1"/>
    <property type="molecule type" value="Genomic_DNA"/>
</dbReference>
<feature type="domain" description="AMP-dependent synthetase/ligase" evidence="3">
    <location>
        <begin position="15"/>
        <end position="405"/>
    </location>
</feature>
<feature type="coiled-coil region" evidence="1">
    <location>
        <begin position="1871"/>
        <end position="1898"/>
    </location>
</feature>
<dbReference type="GO" id="GO:0006631">
    <property type="term" value="P:fatty acid metabolic process"/>
    <property type="evidence" value="ECO:0007669"/>
    <property type="project" value="TreeGrafter"/>
</dbReference>
<evidence type="ECO:0000256" key="1">
    <source>
        <dbReference type="SAM" id="Coils"/>
    </source>
</evidence>
<feature type="compositionally biased region" description="Polar residues" evidence="2">
    <location>
        <begin position="1325"/>
        <end position="1336"/>
    </location>
</feature>
<dbReference type="CDD" id="cd05941">
    <property type="entry name" value="MCS"/>
    <property type="match status" value="1"/>
</dbReference>
<dbReference type="Gene3D" id="3.30.300.30">
    <property type="match status" value="1"/>
</dbReference>
<dbReference type="GO" id="GO:0031956">
    <property type="term" value="F:medium-chain fatty acid-CoA ligase activity"/>
    <property type="evidence" value="ECO:0007669"/>
    <property type="project" value="TreeGrafter"/>
</dbReference>
<dbReference type="SUPFAM" id="SSF56801">
    <property type="entry name" value="Acetyl-CoA synthetase-like"/>
    <property type="match status" value="1"/>
</dbReference>
<keyword evidence="1" id="KW-0175">Coiled coil</keyword>
<dbReference type="Proteomes" id="UP001337655">
    <property type="component" value="Unassembled WGS sequence"/>
</dbReference>
<feature type="compositionally biased region" description="Polar residues" evidence="2">
    <location>
        <begin position="838"/>
        <end position="849"/>
    </location>
</feature>
<evidence type="ECO:0000313" key="5">
    <source>
        <dbReference type="EMBL" id="KAK5171883.1"/>
    </source>
</evidence>
<dbReference type="InterPro" id="IPR045851">
    <property type="entry name" value="AMP-bd_C_sf"/>
</dbReference>
<feature type="compositionally biased region" description="Basic and acidic residues" evidence="2">
    <location>
        <begin position="1205"/>
        <end position="1214"/>
    </location>
</feature>
<proteinExistence type="predicted"/>
<feature type="compositionally biased region" description="Basic and acidic residues" evidence="2">
    <location>
        <begin position="1116"/>
        <end position="1148"/>
    </location>
</feature>
<feature type="region of interest" description="Disordered" evidence="2">
    <location>
        <begin position="1271"/>
        <end position="1310"/>
    </location>
</feature>
<feature type="region of interest" description="Disordered" evidence="2">
    <location>
        <begin position="657"/>
        <end position="685"/>
    </location>
</feature>
<dbReference type="RefSeq" id="XP_064660727.1">
    <property type="nucleotide sequence ID" value="XM_064800776.1"/>
</dbReference>
<dbReference type="InterPro" id="IPR042099">
    <property type="entry name" value="ANL_N_sf"/>
</dbReference>
<feature type="region of interest" description="Disordered" evidence="2">
    <location>
        <begin position="820"/>
        <end position="855"/>
    </location>
</feature>
<feature type="compositionally biased region" description="Polar residues" evidence="2">
    <location>
        <begin position="1455"/>
        <end position="1465"/>
    </location>
</feature>
<feature type="compositionally biased region" description="Polar residues" evidence="2">
    <location>
        <begin position="900"/>
        <end position="915"/>
    </location>
</feature>
<feature type="compositionally biased region" description="Low complexity" evidence="2">
    <location>
        <begin position="621"/>
        <end position="640"/>
    </location>
</feature>
<feature type="region of interest" description="Disordered" evidence="2">
    <location>
        <begin position="931"/>
        <end position="952"/>
    </location>
</feature>
<dbReference type="Pfam" id="PF13193">
    <property type="entry name" value="AMP-binding_C"/>
    <property type="match status" value="1"/>
</dbReference>
<feature type="coiled-coil region" evidence="1">
    <location>
        <begin position="1927"/>
        <end position="1954"/>
    </location>
</feature>
<evidence type="ECO:0008006" key="7">
    <source>
        <dbReference type="Google" id="ProtNLM"/>
    </source>
</evidence>
<keyword evidence="6" id="KW-1185">Reference proteome</keyword>
<dbReference type="InterPro" id="IPR000873">
    <property type="entry name" value="AMP-dep_synth/lig_dom"/>
</dbReference>